<dbReference type="Proteomes" id="UP000265520">
    <property type="component" value="Unassembled WGS sequence"/>
</dbReference>
<dbReference type="SUPFAM" id="SSF53098">
    <property type="entry name" value="Ribonuclease H-like"/>
    <property type="match status" value="1"/>
</dbReference>
<organism evidence="2 3">
    <name type="scientific">Trifolium medium</name>
    <dbReference type="NCBI Taxonomy" id="97028"/>
    <lineage>
        <taxon>Eukaryota</taxon>
        <taxon>Viridiplantae</taxon>
        <taxon>Streptophyta</taxon>
        <taxon>Embryophyta</taxon>
        <taxon>Tracheophyta</taxon>
        <taxon>Spermatophyta</taxon>
        <taxon>Magnoliopsida</taxon>
        <taxon>eudicotyledons</taxon>
        <taxon>Gunneridae</taxon>
        <taxon>Pentapetalae</taxon>
        <taxon>rosids</taxon>
        <taxon>fabids</taxon>
        <taxon>Fabales</taxon>
        <taxon>Fabaceae</taxon>
        <taxon>Papilionoideae</taxon>
        <taxon>50 kb inversion clade</taxon>
        <taxon>NPAAA clade</taxon>
        <taxon>Hologalegina</taxon>
        <taxon>IRL clade</taxon>
        <taxon>Trifolieae</taxon>
        <taxon>Trifolium</taxon>
    </lineage>
</organism>
<proteinExistence type="predicted"/>
<evidence type="ECO:0000313" key="3">
    <source>
        <dbReference type="Proteomes" id="UP000265520"/>
    </source>
</evidence>
<dbReference type="PANTHER" id="PTHR32166">
    <property type="entry name" value="OSJNBA0013A04.12 PROTEIN"/>
    <property type="match status" value="1"/>
</dbReference>
<name>A0A392RE88_9FABA</name>
<accession>A0A392RE88</accession>
<evidence type="ECO:0000313" key="2">
    <source>
        <dbReference type="EMBL" id="MCI34344.1"/>
    </source>
</evidence>
<feature type="domain" description="HAT C-terminal dimerisation" evidence="1">
    <location>
        <begin position="77"/>
        <end position="112"/>
    </location>
</feature>
<feature type="non-terminal residue" evidence="2">
    <location>
        <position position="112"/>
    </location>
</feature>
<dbReference type="AlphaFoldDB" id="A0A392RE88"/>
<reference evidence="2 3" key="1">
    <citation type="journal article" date="2018" name="Front. Plant Sci.">
        <title>Red Clover (Trifolium pratense) and Zigzag Clover (T. medium) - A Picture of Genomic Similarities and Differences.</title>
        <authorList>
            <person name="Dluhosova J."/>
            <person name="Istvanek J."/>
            <person name="Nedelnik J."/>
            <person name="Repkova J."/>
        </authorList>
    </citation>
    <scope>NUCLEOTIDE SEQUENCE [LARGE SCALE GENOMIC DNA]</scope>
    <source>
        <strain evidence="3">cv. 10/8</strain>
        <tissue evidence="2">Leaf</tissue>
    </source>
</reference>
<evidence type="ECO:0000259" key="1">
    <source>
        <dbReference type="Pfam" id="PF05699"/>
    </source>
</evidence>
<dbReference type="EMBL" id="LXQA010212936">
    <property type="protein sequence ID" value="MCI34344.1"/>
    <property type="molecule type" value="Genomic_DNA"/>
</dbReference>
<sequence>MHRPLHAAGYYLNPKLHYGADFKADFEVKRGLYDCLERMIGDVKEISKIDAQLEDCKTRARFFGSPIAMADLGTKTPAQWWESYGDEHPELQQFAIRVLSLTCSSSGCERNW</sequence>
<dbReference type="InterPro" id="IPR012337">
    <property type="entry name" value="RNaseH-like_sf"/>
</dbReference>
<comment type="caution">
    <text evidence="2">The sequence shown here is derived from an EMBL/GenBank/DDBJ whole genome shotgun (WGS) entry which is preliminary data.</text>
</comment>
<dbReference type="InterPro" id="IPR008906">
    <property type="entry name" value="HATC_C_dom"/>
</dbReference>
<protein>
    <submittedName>
        <fullName evidence="2">HAT family dimerization domain containing protein</fullName>
    </submittedName>
</protein>
<dbReference type="Pfam" id="PF05699">
    <property type="entry name" value="Dimer_Tnp_hAT"/>
    <property type="match status" value="1"/>
</dbReference>
<keyword evidence="3" id="KW-1185">Reference proteome</keyword>
<dbReference type="PANTHER" id="PTHR32166:SF122">
    <property type="entry name" value="OS09G0499600 PROTEIN"/>
    <property type="match status" value="1"/>
</dbReference>
<dbReference type="GO" id="GO:0046983">
    <property type="term" value="F:protein dimerization activity"/>
    <property type="evidence" value="ECO:0007669"/>
    <property type="project" value="InterPro"/>
</dbReference>